<dbReference type="EMBL" id="JAYKXN010000004">
    <property type="protein sequence ID" value="KAK7295061.1"/>
    <property type="molecule type" value="Genomic_DNA"/>
</dbReference>
<organism evidence="1 2">
    <name type="scientific">Clitoria ternatea</name>
    <name type="common">Butterfly pea</name>
    <dbReference type="NCBI Taxonomy" id="43366"/>
    <lineage>
        <taxon>Eukaryota</taxon>
        <taxon>Viridiplantae</taxon>
        <taxon>Streptophyta</taxon>
        <taxon>Embryophyta</taxon>
        <taxon>Tracheophyta</taxon>
        <taxon>Spermatophyta</taxon>
        <taxon>Magnoliopsida</taxon>
        <taxon>eudicotyledons</taxon>
        <taxon>Gunneridae</taxon>
        <taxon>Pentapetalae</taxon>
        <taxon>rosids</taxon>
        <taxon>fabids</taxon>
        <taxon>Fabales</taxon>
        <taxon>Fabaceae</taxon>
        <taxon>Papilionoideae</taxon>
        <taxon>50 kb inversion clade</taxon>
        <taxon>NPAAA clade</taxon>
        <taxon>indigoferoid/millettioid clade</taxon>
        <taxon>Phaseoleae</taxon>
        <taxon>Clitoria</taxon>
    </lineage>
</organism>
<protein>
    <submittedName>
        <fullName evidence="1">Uncharacterized protein</fullName>
    </submittedName>
</protein>
<accession>A0AAN9JB80</accession>
<proteinExistence type="predicted"/>
<reference evidence="1 2" key="1">
    <citation type="submission" date="2024-01" db="EMBL/GenBank/DDBJ databases">
        <title>The genomes of 5 underutilized Papilionoideae crops provide insights into root nodulation and disease resistance.</title>
        <authorList>
            <person name="Yuan L."/>
        </authorList>
    </citation>
    <scope>NUCLEOTIDE SEQUENCE [LARGE SCALE GENOMIC DNA]</scope>
    <source>
        <strain evidence="1">LY-2023</strain>
        <tissue evidence="1">Leaf</tissue>
    </source>
</reference>
<dbReference type="Proteomes" id="UP001359559">
    <property type="component" value="Unassembled WGS sequence"/>
</dbReference>
<gene>
    <name evidence="1" type="ORF">RJT34_17964</name>
</gene>
<sequence>MEIFTSENALCESIVYVNVVRTVQYGVWGSRFFHCQFYDNSLFGASNEKLCPALHSSIVHSMTTSTPFVQQAIKFSADKRVKG</sequence>
<evidence type="ECO:0000313" key="1">
    <source>
        <dbReference type="EMBL" id="KAK7295061.1"/>
    </source>
</evidence>
<keyword evidence="2" id="KW-1185">Reference proteome</keyword>
<dbReference type="AlphaFoldDB" id="A0AAN9JB80"/>
<comment type="caution">
    <text evidence="1">The sequence shown here is derived from an EMBL/GenBank/DDBJ whole genome shotgun (WGS) entry which is preliminary data.</text>
</comment>
<name>A0AAN9JB80_CLITE</name>
<evidence type="ECO:0000313" key="2">
    <source>
        <dbReference type="Proteomes" id="UP001359559"/>
    </source>
</evidence>